<dbReference type="Proteomes" id="UP000050495">
    <property type="component" value="Unassembled WGS sequence"/>
</dbReference>
<comment type="caution">
    <text evidence="1">The sequence shown here is derived from an EMBL/GenBank/DDBJ whole genome shotgun (WGS) entry which is preliminary data.</text>
</comment>
<dbReference type="EMBL" id="LJEY02000112">
    <property type="protein sequence ID" value="OEH16831.1"/>
    <property type="molecule type" value="Genomic_DNA"/>
</dbReference>
<evidence type="ECO:0000313" key="2">
    <source>
        <dbReference type="Proteomes" id="UP000050495"/>
    </source>
</evidence>
<dbReference type="Pfam" id="PF05488">
    <property type="entry name" value="PAAR_motif"/>
    <property type="match status" value="1"/>
</dbReference>
<gene>
    <name evidence="1" type="ORF">AN696_0201095</name>
</gene>
<evidence type="ECO:0000313" key="1">
    <source>
        <dbReference type="EMBL" id="OEH16831.1"/>
    </source>
</evidence>
<dbReference type="AlphaFoldDB" id="A0AAQ0XZU7"/>
<dbReference type="InterPro" id="IPR008727">
    <property type="entry name" value="PAAR_motif"/>
</dbReference>
<name>A0AAQ0XZU7_ENTAS</name>
<reference evidence="1 2" key="1">
    <citation type="submission" date="2016-04" db="EMBL/GenBank/DDBJ databases">
        <authorList>
            <person name="Osei Sekyere J."/>
            <person name="Sivertsen A."/>
            <person name="Pedersen A.T."/>
            <person name="Sundsfjord A."/>
        </authorList>
    </citation>
    <scope>NUCLEOTIDE SEQUENCE [LARGE SCALE GENOMIC DNA]</scope>
    <source>
        <strain evidence="1 2">ST435:939705067</strain>
    </source>
</reference>
<sequence length="92" mass="9794">MAKGYYLVQGDKTTCGGKILEGDPTNTIEGIPVTREQDSVTCGKHAGTYKIIGAIPQNLVNGRKFAGTLHSKSGCPCAATLIPSHRERTYEA</sequence>
<dbReference type="CDD" id="cd14744">
    <property type="entry name" value="PAAR_CT_2"/>
    <property type="match status" value="1"/>
</dbReference>
<proteinExistence type="predicted"/>
<protein>
    <submittedName>
        <fullName evidence="1">Paar domain protein</fullName>
    </submittedName>
</protein>
<accession>A0AAQ0XZU7</accession>
<organism evidence="1 2">
    <name type="scientific">Enterobacter asburiae</name>
    <dbReference type="NCBI Taxonomy" id="61645"/>
    <lineage>
        <taxon>Bacteria</taxon>
        <taxon>Pseudomonadati</taxon>
        <taxon>Pseudomonadota</taxon>
        <taxon>Gammaproteobacteria</taxon>
        <taxon>Enterobacterales</taxon>
        <taxon>Enterobacteriaceae</taxon>
        <taxon>Enterobacter</taxon>
        <taxon>Enterobacter cloacae complex</taxon>
    </lineage>
</organism>